<comment type="pathway">
    <text evidence="5 8">Amino-acid biosynthesis; L-lysine biosynthesis via DAP pathway; L-lysine from DL-2,6-diaminopimelate: step 1/1.</text>
</comment>
<dbReference type="PANTHER" id="PTHR43727:SF2">
    <property type="entry name" value="GROUP IV DECARBOXYLASE"/>
    <property type="match status" value="1"/>
</dbReference>
<feature type="binding site" evidence="5">
    <location>
        <position position="390"/>
    </location>
    <ligand>
        <name>pyridoxal 5'-phosphate</name>
        <dbReference type="ChEBI" id="CHEBI:597326"/>
    </ligand>
</feature>
<dbReference type="AlphaFoldDB" id="A0A147K180"/>
<dbReference type="FunFam" id="3.20.20.10:FF:000003">
    <property type="entry name" value="Diaminopimelate decarboxylase"/>
    <property type="match status" value="1"/>
</dbReference>
<comment type="caution">
    <text evidence="10">The sequence shown here is derived from an EMBL/GenBank/DDBJ whole genome shotgun (WGS) entry which is preliminary data.</text>
</comment>
<dbReference type="CDD" id="cd06828">
    <property type="entry name" value="PLPDE_III_DapDC"/>
    <property type="match status" value="1"/>
</dbReference>
<accession>A0A147K180</accession>
<dbReference type="PROSITE" id="PS00878">
    <property type="entry name" value="ODR_DC_2_1"/>
    <property type="match status" value="1"/>
</dbReference>
<evidence type="ECO:0000256" key="3">
    <source>
        <dbReference type="ARBA" id="ARBA00022898"/>
    </source>
</evidence>
<feature type="binding site" evidence="5">
    <location>
        <position position="330"/>
    </location>
    <ligand>
        <name>substrate</name>
    </ligand>
</feature>
<comment type="cofactor">
    <cofactor evidence="1 5 7 8">
        <name>pyridoxal 5'-phosphate</name>
        <dbReference type="ChEBI" id="CHEBI:597326"/>
    </cofactor>
</comment>
<dbReference type="NCBIfam" id="TIGR01048">
    <property type="entry name" value="lysA"/>
    <property type="match status" value="1"/>
</dbReference>
<dbReference type="EMBL" id="LQMQ01000005">
    <property type="protein sequence ID" value="KUO42498.1"/>
    <property type="molecule type" value="Genomic_DNA"/>
</dbReference>
<organism evidence="10 11">
    <name type="scientific">Hadarchaeum yellowstonense</name>
    <dbReference type="NCBI Taxonomy" id="1776334"/>
    <lineage>
        <taxon>Archaea</taxon>
        <taxon>Methanobacteriati</taxon>
        <taxon>Candidatus Hadarchaeota</taxon>
        <taxon>Candidatus Hadarchaeia</taxon>
        <taxon>Candidatus Hadarchaeales</taxon>
        <taxon>Candidatus Hadarchaeaceae</taxon>
        <taxon>Candidatus Hadarchaeum</taxon>
    </lineage>
</organism>
<reference evidence="10 11" key="1">
    <citation type="journal article" date="2016" name="Nat. Microbiol.">
        <title>Genomic inference of the metabolism of cosmopolitan subsurface Archaea, Hadesarchaea.</title>
        <authorList>
            <person name="Baker B.J."/>
            <person name="Saw J.H."/>
            <person name="Lind A.E."/>
            <person name="Lazar C.S."/>
            <person name="Hinrichs K.-U."/>
            <person name="Teske A.P."/>
            <person name="Ettema T.J."/>
        </authorList>
    </citation>
    <scope>NUCLEOTIDE SEQUENCE [LARGE SCALE GENOMIC DNA]</scope>
</reference>
<gene>
    <name evidence="5" type="primary">lysA</name>
    <name evidence="10" type="ORF">APZ16_04190</name>
</gene>
<evidence type="ECO:0000256" key="4">
    <source>
        <dbReference type="ARBA" id="ARBA00023239"/>
    </source>
</evidence>
<proteinExistence type="inferred from homology"/>
<evidence type="ECO:0000256" key="1">
    <source>
        <dbReference type="ARBA" id="ARBA00001933"/>
    </source>
</evidence>
<dbReference type="GO" id="GO:0030170">
    <property type="term" value="F:pyridoxal phosphate binding"/>
    <property type="evidence" value="ECO:0007669"/>
    <property type="project" value="UniProtKB-UniRule"/>
</dbReference>
<evidence type="ECO:0000256" key="5">
    <source>
        <dbReference type="HAMAP-Rule" id="MF_02120"/>
    </source>
</evidence>
<feature type="binding site" evidence="5">
    <location>
        <begin position="290"/>
        <end position="293"/>
    </location>
    <ligand>
        <name>pyridoxal 5'-phosphate</name>
        <dbReference type="ChEBI" id="CHEBI:597326"/>
    </ligand>
</feature>
<feature type="binding site" evidence="5">
    <location>
        <position position="390"/>
    </location>
    <ligand>
        <name>substrate</name>
    </ligand>
</feature>
<dbReference type="InterPro" id="IPR022653">
    <property type="entry name" value="De-COase2_pyr-phos_BS"/>
</dbReference>
<feature type="active site" description="Proton donor" evidence="7">
    <location>
        <position position="361"/>
    </location>
</feature>
<dbReference type="Pfam" id="PF02784">
    <property type="entry name" value="Orn_Arg_deC_N"/>
    <property type="match status" value="1"/>
</dbReference>
<dbReference type="HAMAP" id="MF_02120">
    <property type="entry name" value="LysA"/>
    <property type="match status" value="1"/>
</dbReference>
<evidence type="ECO:0000256" key="8">
    <source>
        <dbReference type="RuleBase" id="RU003738"/>
    </source>
</evidence>
<feature type="modified residue" description="N6-(pyridoxal phosphate)lysine" evidence="5 7">
    <location>
        <position position="67"/>
    </location>
</feature>
<dbReference type="PRINTS" id="PR01179">
    <property type="entry name" value="ODADCRBXLASE"/>
</dbReference>
<evidence type="ECO:0000313" key="11">
    <source>
        <dbReference type="Proteomes" id="UP000074294"/>
    </source>
</evidence>
<feature type="binding site" evidence="5">
    <location>
        <position position="248"/>
    </location>
    <ligand>
        <name>pyridoxal 5'-phosphate</name>
        <dbReference type="ChEBI" id="CHEBI:597326"/>
    </ligand>
</feature>
<comment type="catalytic activity">
    <reaction evidence="5 8">
        <text>meso-2,6-diaminopimelate + H(+) = L-lysine + CO2</text>
        <dbReference type="Rhea" id="RHEA:15101"/>
        <dbReference type="ChEBI" id="CHEBI:15378"/>
        <dbReference type="ChEBI" id="CHEBI:16526"/>
        <dbReference type="ChEBI" id="CHEBI:32551"/>
        <dbReference type="ChEBI" id="CHEBI:57791"/>
        <dbReference type="EC" id="4.1.1.20"/>
    </reaction>
</comment>
<dbReference type="InterPro" id="IPR002986">
    <property type="entry name" value="DAP_deCOOHase_LysA"/>
</dbReference>
<dbReference type="InterPro" id="IPR000183">
    <property type="entry name" value="Orn/DAP/Arg_de-COase"/>
</dbReference>
<keyword evidence="4 5" id="KW-0456">Lyase</keyword>
<dbReference type="Gene3D" id="2.40.37.10">
    <property type="entry name" value="Lyase, Ornithine Decarboxylase, Chain A, domain 1"/>
    <property type="match status" value="1"/>
</dbReference>
<dbReference type="PANTHER" id="PTHR43727">
    <property type="entry name" value="DIAMINOPIMELATE DECARBOXYLASE"/>
    <property type="match status" value="1"/>
</dbReference>
<sequence length="437" mass="48478">MLMLKEHFSVNSQGHLVIGGLDAVELAERFGTPLYVADEQRIRERYRRFLRAFAERWPDVRVHYALKANSNMAVVKVLQSEGAGADVSSEIELRIALNVGIPGDRMVFNGNYKNSRELELAISNDVLINVDSFQELEAVDRIARRLGKRARIGFRINPDVRADTHPYIAVGLRESKFGFDVASGQALAAYARAKGMSSVEIFGIHANVGSQILDVAPFEEEAEKIMALVSEVKEKFDIDIRFVDLGGGIGIPYKPGDRELHPEEVAEKVVGVISRVVREKGLERPTLLLEPGRYLVGDSCVLLARVGYIKERPGMPTWVAVDAGMNALMRPALYGAYHHIELANKMNQKNEFLVNVAGPLCESGDFLGKDRKLPVVEQGDLAVIFDVGAYGLAMACQHTAQPRPAMVLVNGGRAEIVRKRETYDDLTRLDQIPSWLK</sequence>
<dbReference type="GO" id="GO:0009089">
    <property type="term" value="P:lysine biosynthetic process via diaminopimelate"/>
    <property type="evidence" value="ECO:0007669"/>
    <property type="project" value="UniProtKB-UniRule"/>
</dbReference>
<dbReference type="InterPro" id="IPR009006">
    <property type="entry name" value="Ala_racemase/Decarboxylase_C"/>
</dbReference>
<dbReference type="Gene3D" id="3.20.20.10">
    <property type="entry name" value="Alanine racemase"/>
    <property type="match status" value="1"/>
</dbReference>
<dbReference type="InterPro" id="IPR029066">
    <property type="entry name" value="PLP-binding_barrel"/>
</dbReference>
<keyword evidence="5 8" id="KW-0457">Lysine biosynthesis</keyword>
<feature type="binding site" evidence="5">
    <location>
        <position position="362"/>
    </location>
    <ligand>
        <name>substrate</name>
    </ligand>
</feature>
<evidence type="ECO:0000313" key="10">
    <source>
        <dbReference type="EMBL" id="KUO42498.1"/>
    </source>
</evidence>
<dbReference type="GO" id="GO:0008836">
    <property type="term" value="F:diaminopimelate decarboxylase activity"/>
    <property type="evidence" value="ECO:0007669"/>
    <property type="project" value="UniProtKB-UniRule"/>
</dbReference>
<dbReference type="SUPFAM" id="SSF50621">
    <property type="entry name" value="Alanine racemase C-terminal domain-like"/>
    <property type="match status" value="1"/>
</dbReference>
<feature type="binding site" evidence="5">
    <location>
        <position position="293"/>
    </location>
    <ligand>
        <name>substrate</name>
    </ligand>
</feature>
<dbReference type="SUPFAM" id="SSF51419">
    <property type="entry name" value="PLP-binding barrel"/>
    <property type="match status" value="1"/>
</dbReference>
<comment type="function">
    <text evidence="5">Specifically catalyzes the decarboxylation of meso-diaminopimelate (meso-DAP) to L-lysine.</text>
</comment>
<dbReference type="Proteomes" id="UP000074294">
    <property type="component" value="Unassembled WGS sequence"/>
</dbReference>
<feature type="domain" description="Orn/DAP/Arg decarboxylase 2 N-terminal" evidence="9">
    <location>
        <begin position="41"/>
        <end position="296"/>
    </location>
</feature>
<evidence type="ECO:0000256" key="2">
    <source>
        <dbReference type="ARBA" id="ARBA00022793"/>
    </source>
</evidence>
<dbReference type="InterPro" id="IPR022644">
    <property type="entry name" value="De-COase2_N"/>
</dbReference>
<comment type="similarity">
    <text evidence="5">Belongs to the Orn/Lys/Arg decarboxylase class-II family. LysA subfamily.</text>
</comment>
<evidence type="ECO:0000256" key="6">
    <source>
        <dbReference type="NCBIfam" id="TIGR01048"/>
    </source>
</evidence>
<keyword evidence="2 5" id="KW-0210">Decarboxylase</keyword>
<protein>
    <recommendedName>
        <fullName evidence="5 6">Diaminopimelate decarboxylase</fullName>
        <shortName evidence="5">DAP decarboxylase</shortName>
        <shortName evidence="5">DAPDC</shortName>
        <ecNumber evidence="5 6">4.1.1.20</ecNumber>
    </recommendedName>
</protein>
<dbReference type="STRING" id="1776334.APZ16_04190"/>
<dbReference type="EC" id="4.1.1.20" evidence="5 6"/>
<keyword evidence="3 5" id="KW-0663">Pyridoxal phosphate</keyword>
<dbReference type="UniPathway" id="UPA00034">
    <property type="reaction ID" value="UER00027"/>
</dbReference>
<evidence type="ECO:0000256" key="7">
    <source>
        <dbReference type="PIRSR" id="PIRSR600183-50"/>
    </source>
</evidence>
<keyword evidence="5" id="KW-0028">Amino-acid biosynthesis</keyword>
<name>A0A147K180_HADYE</name>
<feature type="binding site" evidence="5">
    <location>
        <position position="334"/>
    </location>
    <ligand>
        <name>substrate</name>
    </ligand>
</feature>
<evidence type="ECO:0000259" key="9">
    <source>
        <dbReference type="Pfam" id="PF02784"/>
    </source>
</evidence>
<comment type="subunit">
    <text evidence="5">Homodimer.</text>
</comment>
<dbReference type="PRINTS" id="PR01181">
    <property type="entry name" value="DAPDCRBXLASE"/>
</dbReference>